<feature type="transmembrane region" description="Helical" evidence="5">
    <location>
        <begin position="160"/>
        <end position="183"/>
    </location>
</feature>
<sequence>MEMILEATATPIKRKWRYLEPSIIFNLDFISMINSTTFPLCITPNMSPLGAISFWYVVGFYPLLLLLLLYVWITLYDKGYKCVVLVTRPFHRCMARFWSMTGIEPSFTHSIASIYILCFTQLAATSFKILRFRKLEHTTDKSVKFFYDAKVKYFDDLDHAFAGSFAILVLVILIVLPTLYILLYPFKWFQKLLDCLHLRKQLLISLGDVFTGPYKNGSKNTYDYRFFAGFYLLARLIILFQLFAPTYYVLQIVQGSCSLLLAFMILIFRPFQRDIHSFGEVLFLGFLAILSIATTGVILLRPNAKVSLSETHFLLGFIFNCLAISFLLLYIIYWSCTVCMNCYKYYKYHRPNDHINRNGEDEPLIGNDDDWVADRMENPQEYDERHVSVQINDFSREENQEEGISTNKNTAAATFGSTTDPSVQLCLFAEGTRFTKEKHRVSVEFSKENGYPVLKHHLLPRPKGFTFLVNNLNDTIPAIYDITFGYVEGEPSIVGVMDQLPCACDIAVRRIPMSEVPIGSDEECAKWLTNLYKEKDDLVDHHIKHKVFPSPYHEIQVPTRPWPNVVMSIWILFVGLPILSLASYLLYVGAWYTLVGVVSSLIIVNQLFYFIIKMTEVRYGSDHGLKKKADSIKNKEEDTKETFKNHKKEK</sequence>
<keyword evidence="5" id="KW-0812">Transmembrane</keyword>
<feature type="transmembrane region" description="Helical" evidence="5">
    <location>
        <begin position="224"/>
        <end position="243"/>
    </location>
</feature>
<feature type="transmembrane region" description="Helical" evidence="5">
    <location>
        <begin position="565"/>
        <end position="585"/>
    </location>
</feature>
<dbReference type="InterPro" id="IPR032098">
    <property type="entry name" value="Acyltransf_C"/>
</dbReference>
<dbReference type="STRING" id="400682.A0A1X7TPM9"/>
<dbReference type="InParanoid" id="A0A1X7TPM9"/>
<keyword evidence="5" id="KW-1133">Transmembrane helix</keyword>
<evidence type="ECO:0000256" key="1">
    <source>
        <dbReference type="ARBA" id="ARBA00008655"/>
    </source>
</evidence>
<evidence type="ECO:0000256" key="2">
    <source>
        <dbReference type="ARBA" id="ARBA00022679"/>
    </source>
</evidence>
<reference evidence="7" key="1">
    <citation type="submission" date="2017-05" db="UniProtKB">
        <authorList>
            <consortium name="EnsemblMetazoa"/>
        </authorList>
    </citation>
    <scope>IDENTIFICATION</scope>
</reference>
<evidence type="ECO:0000256" key="4">
    <source>
        <dbReference type="SAM" id="MobiDB-lite"/>
    </source>
</evidence>
<feature type="transmembrane region" description="Helical" evidence="5">
    <location>
        <begin position="591"/>
        <end position="612"/>
    </location>
</feature>
<feature type="transmembrane region" description="Helical" evidence="5">
    <location>
        <begin position="249"/>
        <end position="269"/>
    </location>
</feature>
<feature type="compositionally biased region" description="Basic and acidic residues" evidence="4">
    <location>
        <begin position="625"/>
        <end position="644"/>
    </location>
</feature>
<proteinExistence type="inferred from homology"/>
<evidence type="ECO:0000313" key="7">
    <source>
        <dbReference type="EnsemblMetazoa" id="Aqu2.1.16661_001"/>
    </source>
</evidence>
<comment type="similarity">
    <text evidence="1">Belongs to the 1-acyl-sn-glycerol-3-phosphate acyltransferase family.</text>
</comment>
<feature type="transmembrane region" description="Helical" evidence="5">
    <location>
        <begin position="281"/>
        <end position="300"/>
    </location>
</feature>
<keyword evidence="3" id="KW-0012">Acyltransferase</keyword>
<evidence type="ECO:0000256" key="3">
    <source>
        <dbReference type="ARBA" id="ARBA00023315"/>
    </source>
</evidence>
<dbReference type="GO" id="GO:0003841">
    <property type="term" value="F:1-acylglycerol-3-phosphate O-acyltransferase activity"/>
    <property type="evidence" value="ECO:0007669"/>
    <property type="project" value="TreeGrafter"/>
</dbReference>
<protein>
    <recommendedName>
        <fullName evidence="6">Acyltransferase C-terminal domain-containing protein</fullName>
    </recommendedName>
</protein>
<feature type="transmembrane region" description="Helical" evidence="5">
    <location>
        <begin position="312"/>
        <end position="334"/>
    </location>
</feature>
<accession>A0A1X7TPM9</accession>
<dbReference type="GO" id="GO:0012505">
    <property type="term" value="C:endomembrane system"/>
    <property type="evidence" value="ECO:0007669"/>
    <property type="project" value="TreeGrafter"/>
</dbReference>
<feature type="region of interest" description="Disordered" evidence="4">
    <location>
        <begin position="625"/>
        <end position="650"/>
    </location>
</feature>
<feature type="transmembrane region" description="Helical" evidence="5">
    <location>
        <begin position="54"/>
        <end position="73"/>
    </location>
</feature>
<evidence type="ECO:0000256" key="5">
    <source>
        <dbReference type="SAM" id="Phobius"/>
    </source>
</evidence>
<name>A0A1X7TPM9_AMPQE</name>
<keyword evidence="2" id="KW-0808">Transferase</keyword>
<keyword evidence="5" id="KW-0472">Membrane</keyword>
<dbReference type="EnsemblMetazoa" id="Aqu2.1.16661_001">
    <property type="protein sequence ID" value="Aqu2.1.16661_001"/>
    <property type="gene ID" value="Aqu2.1.16661"/>
</dbReference>
<dbReference type="OrthoDB" id="189226at2759"/>
<organism evidence="7">
    <name type="scientific">Amphimedon queenslandica</name>
    <name type="common">Sponge</name>
    <dbReference type="NCBI Taxonomy" id="400682"/>
    <lineage>
        <taxon>Eukaryota</taxon>
        <taxon>Metazoa</taxon>
        <taxon>Porifera</taxon>
        <taxon>Demospongiae</taxon>
        <taxon>Heteroscleromorpha</taxon>
        <taxon>Haplosclerida</taxon>
        <taxon>Niphatidae</taxon>
        <taxon>Amphimedon</taxon>
    </lineage>
</organism>
<dbReference type="Pfam" id="PF16076">
    <property type="entry name" value="Acyltransf_C"/>
    <property type="match status" value="1"/>
</dbReference>
<dbReference type="PANTHER" id="PTHR10983:SF24">
    <property type="entry name" value="1-ACYLGLYCEROL-3-PHOSPHATE O-ACYLTRANSFERASE 3, ISOFORM E-RELATED"/>
    <property type="match status" value="1"/>
</dbReference>
<dbReference type="AlphaFoldDB" id="A0A1X7TPM9"/>
<dbReference type="eggNOG" id="KOG1505">
    <property type="taxonomic scope" value="Eukaryota"/>
</dbReference>
<feature type="domain" description="Acyltransferase C-terminal" evidence="6">
    <location>
        <begin position="501"/>
        <end position="570"/>
    </location>
</feature>
<evidence type="ECO:0000259" key="6">
    <source>
        <dbReference type="Pfam" id="PF16076"/>
    </source>
</evidence>
<dbReference type="PANTHER" id="PTHR10983">
    <property type="entry name" value="1-ACYLGLYCEROL-3-PHOSPHATE ACYLTRANSFERASE-RELATED"/>
    <property type="match status" value="1"/>
</dbReference>
<dbReference type="CDD" id="cd07990">
    <property type="entry name" value="LPLAT_LCLAT1-like"/>
    <property type="match status" value="1"/>
</dbReference>
<feature type="transmembrane region" description="Helical" evidence="5">
    <location>
        <begin position="23"/>
        <end position="42"/>
    </location>
</feature>